<dbReference type="GO" id="GO:0005814">
    <property type="term" value="C:centriole"/>
    <property type="evidence" value="ECO:0007669"/>
    <property type="project" value="InterPro"/>
</dbReference>
<feature type="coiled-coil region" evidence="1">
    <location>
        <begin position="114"/>
        <end position="168"/>
    </location>
</feature>
<dbReference type="PANTHER" id="PTHR36170:SF1">
    <property type="entry name" value="CENTROSOMAL PROTEIN OF 89 KDA"/>
    <property type="match status" value="1"/>
</dbReference>
<evidence type="ECO:0000313" key="4">
    <source>
        <dbReference type="RefSeq" id="XP_019895145.1"/>
    </source>
</evidence>
<dbReference type="RefSeq" id="XP_019895145.1">
    <property type="nucleotide sequence ID" value="XM_020039586.2"/>
</dbReference>
<evidence type="ECO:0000313" key="3">
    <source>
        <dbReference type="Proteomes" id="UP001652621"/>
    </source>
</evidence>
<keyword evidence="1" id="KW-0175">Coiled coil</keyword>
<gene>
    <name evidence="4" type="primary">LOC101900697</name>
</gene>
<dbReference type="KEGG" id="mde:101900697"/>
<keyword evidence="3" id="KW-1185">Reference proteome</keyword>
<dbReference type="GO" id="GO:0045202">
    <property type="term" value="C:synapse"/>
    <property type="evidence" value="ECO:0007669"/>
    <property type="project" value="GOC"/>
</dbReference>
<feature type="region of interest" description="Disordered" evidence="2">
    <location>
        <begin position="35"/>
        <end position="82"/>
    </location>
</feature>
<feature type="coiled-coil region" evidence="1">
    <location>
        <begin position="232"/>
        <end position="439"/>
    </location>
</feature>
<name>A0A9J7IHF0_MUSDO</name>
<dbReference type="GO" id="GO:0097539">
    <property type="term" value="C:ciliary transition fiber"/>
    <property type="evidence" value="ECO:0007669"/>
    <property type="project" value="TreeGrafter"/>
</dbReference>
<dbReference type="GO" id="GO:0007268">
    <property type="term" value="P:chemical synaptic transmission"/>
    <property type="evidence" value="ECO:0007669"/>
    <property type="project" value="InterPro"/>
</dbReference>
<dbReference type="OrthoDB" id="6622877at2759"/>
<feature type="compositionally biased region" description="Polar residues" evidence="2">
    <location>
        <begin position="43"/>
        <end position="57"/>
    </location>
</feature>
<sequence length="533" mass="62695">MSTNTTRRNVIITDLDQSDNEQRQMEENHRKAVYKKRSREKQLQTLSGNFTRRSQSAECKPQERLTTAGKENTGGGDRPNKNVKHVSYFHDLLQSKDQQMEKLLQRLATVHKFNEQFADENQRLLNEAKTLQQHISHLQQQIANCDKCQRLENDLRKSEEDNRLLSADVNMMKTLVYRLNVQIERYQDALRQTKLASEETAKTVTTSDPTKSSSISQWQEEPIRNHTLAPLLQSYDEMIRDKEDLIQQYTQEFEHFTGELKTVLEENNRLQQQVDSLKRDGGNWREERARLQAQLDICRQKAEAQTRKTDLAKEKLVEVMHCYEQKIQTLVLDMEHLQNAYTRCKAELVSLKSIAALPQDTIANSLKECKELLEQLRQQHSKEKYSLERTIGELTERHAGVDHQVQKLRDENSKLKQELEQHSAQTEELRKRNVSLQRSTEKVKRSRDRLRARLRIALQWAQKLEEGQANLQSTWDALKRLETIVKHKESQVRGLHARHLQEIDKMEKKLAQKEETIRTILRDRLNVNSTEQR</sequence>
<evidence type="ECO:0000256" key="1">
    <source>
        <dbReference type="SAM" id="Coils"/>
    </source>
</evidence>
<dbReference type="GO" id="GO:0060271">
    <property type="term" value="P:cilium assembly"/>
    <property type="evidence" value="ECO:0007669"/>
    <property type="project" value="InterPro"/>
</dbReference>
<protein>
    <submittedName>
        <fullName evidence="4">Protein Cep89 homolog</fullName>
    </submittedName>
</protein>
<feature type="region of interest" description="Disordered" evidence="2">
    <location>
        <begin position="197"/>
        <end position="220"/>
    </location>
</feature>
<dbReference type="AlphaFoldDB" id="A0A9J7IHF0"/>
<dbReference type="GO" id="GO:0007005">
    <property type="term" value="P:mitochondrion organization"/>
    <property type="evidence" value="ECO:0007669"/>
    <property type="project" value="InterPro"/>
</dbReference>
<organism evidence="3 4">
    <name type="scientific">Musca domestica</name>
    <name type="common">House fly</name>
    <dbReference type="NCBI Taxonomy" id="7370"/>
    <lineage>
        <taxon>Eukaryota</taxon>
        <taxon>Metazoa</taxon>
        <taxon>Ecdysozoa</taxon>
        <taxon>Arthropoda</taxon>
        <taxon>Hexapoda</taxon>
        <taxon>Insecta</taxon>
        <taxon>Pterygota</taxon>
        <taxon>Neoptera</taxon>
        <taxon>Endopterygota</taxon>
        <taxon>Diptera</taxon>
        <taxon>Brachycera</taxon>
        <taxon>Muscomorpha</taxon>
        <taxon>Muscoidea</taxon>
        <taxon>Muscidae</taxon>
        <taxon>Musca</taxon>
    </lineage>
</organism>
<dbReference type="PANTHER" id="PTHR36170">
    <property type="entry name" value="CENTROSOMAL PROTEIN OF 89 KDA"/>
    <property type="match status" value="1"/>
</dbReference>
<feature type="compositionally biased region" description="Polar residues" evidence="2">
    <location>
        <begin position="202"/>
        <end position="219"/>
    </location>
</feature>
<feature type="coiled-coil region" evidence="1">
    <location>
        <begin position="496"/>
        <end position="523"/>
    </location>
</feature>
<reference evidence="4" key="1">
    <citation type="submission" date="2025-08" db="UniProtKB">
        <authorList>
            <consortium name="RefSeq"/>
        </authorList>
    </citation>
    <scope>IDENTIFICATION</scope>
    <source>
        <strain evidence="4">Aabys</strain>
        <tissue evidence="4">Whole body</tissue>
    </source>
</reference>
<proteinExistence type="predicted"/>
<dbReference type="VEuPathDB" id="VectorBase:MDOMA2_006557"/>
<dbReference type="InterPro" id="IPR033545">
    <property type="entry name" value="CEP89"/>
</dbReference>
<evidence type="ECO:0000256" key="2">
    <source>
        <dbReference type="SAM" id="MobiDB-lite"/>
    </source>
</evidence>
<dbReference type="Proteomes" id="UP001652621">
    <property type="component" value="Unplaced"/>
</dbReference>
<accession>A0A9J7IHF0</accession>
<dbReference type="GeneID" id="101900697"/>